<feature type="chain" id="PRO_5047180553" evidence="1">
    <location>
        <begin position="21"/>
        <end position="277"/>
    </location>
</feature>
<evidence type="ECO:0000313" key="3">
    <source>
        <dbReference type="Proteomes" id="UP001290861"/>
    </source>
</evidence>
<reference evidence="2 3" key="1">
    <citation type="journal article" date="2024" name="Appl. Environ. Microbiol.">
        <title>Pontiella agarivorans sp. nov., a novel marine anaerobic bacterium capable of degrading macroalgal polysaccharides and fixing nitrogen.</title>
        <authorList>
            <person name="Liu N."/>
            <person name="Kivenson V."/>
            <person name="Peng X."/>
            <person name="Cui Z."/>
            <person name="Lankiewicz T.S."/>
            <person name="Gosselin K.M."/>
            <person name="English C.J."/>
            <person name="Blair E.M."/>
            <person name="O'Malley M.A."/>
            <person name="Valentine D.L."/>
        </authorList>
    </citation>
    <scope>NUCLEOTIDE SEQUENCE [LARGE SCALE GENOMIC DNA]</scope>
    <source>
        <strain evidence="2 3">NLcol2</strain>
    </source>
</reference>
<proteinExistence type="predicted"/>
<evidence type="ECO:0000313" key="2">
    <source>
        <dbReference type="EMBL" id="MDZ8118503.1"/>
    </source>
</evidence>
<evidence type="ECO:0000256" key="1">
    <source>
        <dbReference type="SAM" id="SignalP"/>
    </source>
</evidence>
<dbReference type="Proteomes" id="UP001290861">
    <property type="component" value="Unassembled WGS sequence"/>
</dbReference>
<accession>A0ABU5MWE0</accession>
<organism evidence="2 3">
    <name type="scientific">Pontiella agarivorans</name>
    <dbReference type="NCBI Taxonomy" id="3038953"/>
    <lineage>
        <taxon>Bacteria</taxon>
        <taxon>Pseudomonadati</taxon>
        <taxon>Kiritimatiellota</taxon>
        <taxon>Kiritimatiellia</taxon>
        <taxon>Kiritimatiellales</taxon>
        <taxon>Pontiellaceae</taxon>
        <taxon>Pontiella</taxon>
    </lineage>
</organism>
<feature type="signal peptide" evidence="1">
    <location>
        <begin position="1"/>
        <end position="20"/>
    </location>
</feature>
<dbReference type="RefSeq" id="WP_322608302.1">
    <property type="nucleotide sequence ID" value="NZ_JARVCO010000010.1"/>
</dbReference>
<keyword evidence="3" id="KW-1185">Reference proteome</keyword>
<name>A0ABU5MWE0_9BACT</name>
<comment type="caution">
    <text evidence="2">The sequence shown here is derived from an EMBL/GenBank/DDBJ whole genome shotgun (WGS) entry which is preliminary data.</text>
</comment>
<gene>
    <name evidence="2" type="ORF">P9H32_07670</name>
</gene>
<sequence>MKIKFMIFTLLLLGTTYAQPGEISHFEFNQASNTVLLTWENSSNAFYEMQSSTNLMSGLWGQEGGGTNVLGINPTNSYILPADDHPHAFFRLITRKNSSYYSSSDVIALRANTNLLASEWPHGYPGDQLFVWDQNTSLYNVYGYSAQHAWLGSTDITNNQSFFYLPAKVEIPHEFSSYAYAKDWRLTSPGDLPVTGNVLIEWSAFDSHGTPSNPVPDIPVIDVTIRNSDYVIVTNWHLDAPVGSSVIWESNGNPDGYYLIDLQYLETIEKQVYLYSQ</sequence>
<dbReference type="EMBL" id="JARVCO010000010">
    <property type="protein sequence ID" value="MDZ8118503.1"/>
    <property type="molecule type" value="Genomic_DNA"/>
</dbReference>
<protein>
    <submittedName>
        <fullName evidence="2">Uncharacterized protein</fullName>
    </submittedName>
</protein>
<keyword evidence="1" id="KW-0732">Signal</keyword>